<organism evidence="2 3">
    <name type="scientific">Arabidopsis thaliana</name>
    <name type="common">Mouse-ear cress</name>
    <dbReference type="NCBI Taxonomy" id="3702"/>
    <lineage>
        <taxon>Eukaryota</taxon>
        <taxon>Viridiplantae</taxon>
        <taxon>Streptophyta</taxon>
        <taxon>Embryophyta</taxon>
        <taxon>Tracheophyta</taxon>
        <taxon>Spermatophyta</taxon>
        <taxon>Magnoliopsida</taxon>
        <taxon>eudicotyledons</taxon>
        <taxon>Gunneridae</taxon>
        <taxon>Pentapetalae</taxon>
        <taxon>rosids</taxon>
        <taxon>malvids</taxon>
        <taxon>Brassicales</taxon>
        <taxon>Brassicaceae</taxon>
        <taxon>Camelineae</taxon>
        <taxon>Arabidopsis</taxon>
    </lineage>
</organism>
<reference evidence="3" key="1">
    <citation type="journal article" date="2016" name="Proc. Natl. Acad. Sci. U.S.A.">
        <title>Chromosome-level assembly of Arabidopsis thaliana Ler reveals the extent of translocation and inversion polymorphisms.</title>
        <authorList>
            <person name="Zapata L."/>
            <person name="Ding J."/>
            <person name="Willing E.M."/>
            <person name="Hartwig B."/>
            <person name="Bezdan D."/>
            <person name="Jiao W.B."/>
            <person name="Patel V."/>
            <person name="Velikkakam James G."/>
            <person name="Koornneef M."/>
            <person name="Ossowski S."/>
            <person name="Schneeberger K."/>
        </authorList>
    </citation>
    <scope>NUCLEOTIDE SEQUENCE [LARGE SCALE GENOMIC DNA]</scope>
    <source>
        <strain evidence="3">cv. Landsberg erecta</strain>
    </source>
</reference>
<comment type="caution">
    <text evidence="2">The sequence shown here is derived from an EMBL/GenBank/DDBJ whole genome shotgun (WGS) entry which is preliminary data.</text>
</comment>
<feature type="transmembrane region" description="Helical" evidence="1">
    <location>
        <begin position="37"/>
        <end position="64"/>
    </location>
</feature>
<gene>
    <name evidence="2" type="ordered locus">AXX17_At3g17240</name>
</gene>
<dbReference type="Gene3D" id="3.40.830.10">
    <property type="entry name" value="LigB-like"/>
    <property type="match status" value="1"/>
</dbReference>
<accession>A0A178VHV8</accession>
<dbReference type="EMBL" id="LUHQ01000003">
    <property type="protein sequence ID" value="OAP06000.1"/>
    <property type="molecule type" value="Genomic_DNA"/>
</dbReference>
<protein>
    <submittedName>
        <fullName evidence="2">Uncharacterized protein</fullName>
    </submittedName>
</protein>
<keyword evidence="1" id="KW-0472">Membrane</keyword>
<keyword evidence="1" id="KW-0812">Transmembrane</keyword>
<dbReference type="Proteomes" id="UP000078284">
    <property type="component" value="Chromosome 3"/>
</dbReference>
<dbReference type="AlphaFoldDB" id="A0A178VHV8"/>
<proteinExistence type="predicted"/>
<evidence type="ECO:0000313" key="3">
    <source>
        <dbReference type="Proteomes" id="UP000078284"/>
    </source>
</evidence>
<evidence type="ECO:0000256" key="1">
    <source>
        <dbReference type="SAM" id="Phobius"/>
    </source>
</evidence>
<sequence>MNSKSSSRKPILVISAHWDTKFPYVNIGLRNSMIHDFYGFAILVLKVSFFGFEISIYIISIGLII</sequence>
<keyword evidence="1" id="KW-1133">Transmembrane helix</keyword>
<evidence type="ECO:0000313" key="2">
    <source>
        <dbReference type="EMBL" id="OAP06000.1"/>
    </source>
</evidence>
<name>A0A178VHV8_ARATH</name>
<dbReference type="SUPFAM" id="SSF53213">
    <property type="entry name" value="LigB-like"/>
    <property type="match status" value="1"/>
</dbReference>